<evidence type="ECO:0000313" key="2">
    <source>
        <dbReference type="Proteomes" id="UP001238603"/>
    </source>
</evidence>
<dbReference type="RefSeq" id="WP_285983504.1">
    <property type="nucleotide sequence ID" value="NZ_JASVDS010000004.1"/>
</dbReference>
<accession>A0ABT7LKN5</accession>
<organism evidence="1 2">
    <name type="scientific">Roseateles subflavus</name>
    <dbReference type="NCBI Taxonomy" id="3053353"/>
    <lineage>
        <taxon>Bacteria</taxon>
        <taxon>Pseudomonadati</taxon>
        <taxon>Pseudomonadota</taxon>
        <taxon>Betaproteobacteria</taxon>
        <taxon>Burkholderiales</taxon>
        <taxon>Sphaerotilaceae</taxon>
        <taxon>Roseateles</taxon>
    </lineage>
</organism>
<reference evidence="1 2" key="1">
    <citation type="submission" date="2023-06" db="EMBL/GenBank/DDBJ databases">
        <title>Pelomonas sp. APW6 16S ribosomal RNA gene genome sequencing and assembly.</title>
        <authorList>
            <person name="Woo H."/>
        </authorList>
    </citation>
    <scope>NUCLEOTIDE SEQUENCE [LARGE SCALE GENOMIC DNA]</scope>
    <source>
        <strain evidence="1 2">APW6</strain>
    </source>
</reference>
<gene>
    <name evidence="1" type="ORF">QRD43_16035</name>
</gene>
<sequence length="101" mass="11202">MQQETITVKVLENGSPVKSQSLWHRVFTKFCEDLVTSHRAQRARANVVFPGTDNPAMATIYTIEVEAPFGIDEPLRQLQAMPGVQFAHRASSRGPLPVAAR</sequence>
<dbReference type="Proteomes" id="UP001238603">
    <property type="component" value="Unassembled WGS sequence"/>
</dbReference>
<comment type="caution">
    <text evidence="1">The sequence shown here is derived from an EMBL/GenBank/DDBJ whole genome shotgun (WGS) entry which is preliminary data.</text>
</comment>
<proteinExistence type="predicted"/>
<protein>
    <submittedName>
        <fullName evidence="1">Uncharacterized protein</fullName>
    </submittedName>
</protein>
<evidence type="ECO:0000313" key="1">
    <source>
        <dbReference type="EMBL" id="MDL5033425.1"/>
    </source>
</evidence>
<dbReference type="EMBL" id="JASVDS010000004">
    <property type="protein sequence ID" value="MDL5033425.1"/>
    <property type="molecule type" value="Genomic_DNA"/>
</dbReference>
<name>A0ABT7LKN5_9BURK</name>
<keyword evidence="2" id="KW-1185">Reference proteome</keyword>